<evidence type="ECO:0000256" key="4">
    <source>
        <dbReference type="ARBA" id="ARBA00022723"/>
    </source>
</evidence>
<comment type="similarity">
    <text evidence="2">Belongs to the cytochrome P450 family.</text>
</comment>
<dbReference type="Proteomes" id="UP000435304">
    <property type="component" value="Unassembled WGS sequence"/>
</dbReference>
<evidence type="ECO:0000313" key="10">
    <source>
        <dbReference type="EMBL" id="MVA75162.1"/>
    </source>
</evidence>
<organism evidence="10 11">
    <name type="scientific">Auraticoccus cholistanensis</name>
    <dbReference type="NCBI Taxonomy" id="2656650"/>
    <lineage>
        <taxon>Bacteria</taxon>
        <taxon>Bacillati</taxon>
        <taxon>Actinomycetota</taxon>
        <taxon>Actinomycetes</taxon>
        <taxon>Propionibacteriales</taxon>
        <taxon>Propionibacteriaceae</taxon>
        <taxon>Auraticoccus</taxon>
    </lineage>
</organism>
<dbReference type="GO" id="GO:0005506">
    <property type="term" value="F:iron ion binding"/>
    <property type="evidence" value="ECO:0007669"/>
    <property type="project" value="InterPro"/>
</dbReference>
<evidence type="ECO:0000256" key="5">
    <source>
        <dbReference type="ARBA" id="ARBA00023002"/>
    </source>
</evidence>
<dbReference type="CDD" id="cd11067">
    <property type="entry name" value="CYP152"/>
    <property type="match status" value="1"/>
</dbReference>
<dbReference type="GO" id="GO:0004497">
    <property type="term" value="F:monooxygenase activity"/>
    <property type="evidence" value="ECO:0007669"/>
    <property type="project" value="UniProtKB-KW"/>
</dbReference>
<keyword evidence="11" id="KW-1185">Reference proteome</keyword>
<evidence type="ECO:0000256" key="2">
    <source>
        <dbReference type="ARBA" id="ARBA00010617"/>
    </source>
</evidence>
<keyword evidence="4 8" id="KW-0479">Metal-binding</keyword>
<dbReference type="PANTHER" id="PTHR24286">
    <property type="entry name" value="CYTOCHROME P450 26"/>
    <property type="match status" value="1"/>
</dbReference>
<keyword evidence="7" id="KW-0503">Monooxygenase</keyword>
<feature type="compositionally biased region" description="Low complexity" evidence="9">
    <location>
        <begin position="1"/>
        <end position="21"/>
    </location>
</feature>
<evidence type="ECO:0000256" key="1">
    <source>
        <dbReference type="ARBA" id="ARBA00001971"/>
    </source>
</evidence>
<dbReference type="Gene3D" id="1.10.630.10">
    <property type="entry name" value="Cytochrome P450"/>
    <property type="match status" value="1"/>
</dbReference>
<dbReference type="GO" id="GO:0016705">
    <property type="term" value="F:oxidoreductase activity, acting on paired donors, with incorporation or reduction of molecular oxygen"/>
    <property type="evidence" value="ECO:0007669"/>
    <property type="project" value="InterPro"/>
</dbReference>
<dbReference type="AlphaFoldDB" id="A0A6A9UU30"/>
<dbReference type="PRINTS" id="PR00463">
    <property type="entry name" value="EP450I"/>
</dbReference>
<accession>A0A6A9UU30</accession>
<dbReference type="PANTHER" id="PTHR24286:SF24">
    <property type="entry name" value="LANOSTEROL 14-ALPHA DEMETHYLASE"/>
    <property type="match status" value="1"/>
</dbReference>
<feature type="binding site" description="axial binding residue" evidence="8">
    <location>
        <position position="379"/>
    </location>
    <ligand>
        <name>heme</name>
        <dbReference type="ChEBI" id="CHEBI:30413"/>
    </ligand>
    <ligandPart>
        <name>Fe</name>
        <dbReference type="ChEBI" id="CHEBI:18248"/>
    </ligandPart>
</feature>
<dbReference type="GO" id="GO:0016125">
    <property type="term" value="P:sterol metabolic process"/>
    <property type="evidence" value="ECO:0007669"/>
    <property type="project" value="TreeGrafter"/>
</dbReference>
<keyword evidence="6 8" id="KW-0408">Iron</keyword>
<evidence type="ECO:0000256" key="9">
    <source>
        <dbReference type="SAM" id="MobiDB-lite"/>
    </source>
</evidence>
<evidence type="ECO:0000256" key="8">
    <source>
        <dbReference type="PIRSR" id="PIRSR602401-1"/>
    </source>
</evidence>
<dbReference type="EMBL" id="WPCU01000004">
    <property type="protein sequence ID" value="MVA75162.1"/>
    <property type="molecule type" value="Genomic_DNA"/>
</dbReference>
<keyword evidence="5" id="KW-0560">Oxidoreductase</keyword>
<comment type="cofactor">
    <cofactor evidence="1 8">
        <name>heme</name>
        <dbReference type="ChEBI" id="CHEBI:30413"/>
    </cofactor>
</comment>
<proteinExistence type="inferred from homology"/>
<gene>
    <name evidence="10" type="ORF">GC722_03830</name>
</gene>
<dbReference type="InterPro" id="IPR001128">
    <property type="entry name" value="Cyt_P450"/>
</dbReference>
<evidence type="ECO:0000256" key="3">
    <source>
        <dbReference type="ARBA" id="ARBA00022617"/>
    </source>
</evidence>
<dbReference type="RefSeq" id="WP_156608118.1">
    <property type="nucleotide sequence ID" value="NZ_WPCU01000004.1"/>
</dbReference>
<evidence type="ECO:0000313" key="11">
    <source>
        <dbReference type="Proteomes" id="UP000435304"/>
    </source>
</evidence>
<dbReference type="InterPro" id="IPR036396">
    <property type="entry name" value="Cyt_P450_sf"/>
</dbReference>
<comment type="caution">
    <text evidence="10">The sequence shown here is derived from an EMBL/GenBank/DDBJ whole genome shotgun (WGS) entry which is preliminary data.</text>
</comment>
<feature type="region of interest" description="Disordered" evidence="9">
    <location>
        <begin position="1"/>
        <end position="23"/>
    </location>
</feature>
<keyword evidence="3 8" id="KW-0349">Heme</keyword>
<evidence type="ECO:0000256" key="7">
    <source>
        <dbReference type="ARBA" id="ARBA00023033"/>
    </source>
</evidence>
<sequence>MTSAEATAPAATDPGAAARRPAGWHERAPALLRDGYSFVARLRGEDQLRLAGADGDVLRIRLMGRTATVIRGEDAARFFYTEPSLRRGNALPELVVGSLFGHGAVHTLDGPAHQHRKTLFTTLTGAAASGQVCSRLARLWDERAPRWTGELDLFTETSRMLTEAGTAWLGLELAPEQVGRRARDLVAMVDGFGSVGARQLRARTARARSHSWVAGQLRRRRAEGTGGDDPLAVVASFRDADGELLPLRVAAVETLNLLRPLVAVSWLVAMSARALESFPAVRRGLVAGSVDPLGFAQEVRRVYPFAPLLAARPTQDVSWQGVLIPAGSFVVLDLWGTDHDPRLWPDPDVFDPGRFAGRVVSPYDLVPQGGGSAETGHRCPGEDLTLAVLMTLAPRLAASGLQVVSPLAVPLTRMPPEPSLTVRAGGSV</sequence>
<dbReference type="Pfam" id="PF00067">
    <property type="entry name" value="p450"/>
    <property type="match status" value="1"/>
</dbReference>
<dbReference type="SUPFAM" id="SSF48264">
    <property type="entry name" value="Cytochrome P450"/>
    <property type="match status" value="1"/>
</dbReference>
<dbReference type="GO" id="GO:0020037">
    <property type="term" value="F:heme binding"/>
    <property type="evidence" value="ECO:0007669"/>
    <property type="project" value="InterPro"/>
</dbReference>
<reference evidence="10 11" key="1">
    <citation type="submission" date="2019-12" db="EMBL/GenBank/DDBJ databases">
        <title>Auraticoccus cholistani sp. nov., an actinomycete isolated from soil of Cholistan desert.</title>
        <authorList>
            <person name="Cheema M.T."/>
        </authorList>
    </citation>
    <scope>NUCLEOTIDE SEQUENCE [LARGE SCALE GENOMIC DNA]</scope>
    <source>
        <strain evidence="10 11">F435</strain>
    </source>
</reference>
<evidence type="ECO:0000256" key="6">
    <source>
        <dbReference type="ARBA" id="ARBA00023004"/>
    </source>
</evidence>
<protein>
    <submittedName>
        <fullName evidence="10">Cytochrome P450</fullName>
    </submittedName>
</protein>
<dbReference type="InterPro" id="IPR002401">
    <property type="entry name" value="Cyt_P450_E_grp-I"/>
</dbReference>
<name>A0A6A9UU30_9ACTN</name>